<dbReference type="EMBL" id="JABFTP020000186">
    <property type="protein sequence ID" value="KAL3289733.1"/>
    <property type="molecule type" value="Genomic_DNA"/>
</dbReference>
<dbReference type="AlphaFoldDB" id="A0ABD2PFV8"/>
<feature type="transmembrane region" description="Helical" evidence="1">
    <location>
        <begin position="20"/>
        <end position="46"/>
    </location>
</feature>
<accession>A0ABD2PFV8</accession>
<reference evidence="2 3" key="1">
    <citation type="journal article" date="2021" name="BMC Biol.">
        <title>Horizontally acquired antibacterial genes associated with adaptive radiation of ladybird beetles.</title>
        <authorList>
            <person name="Li H.S."/>
            <person name="Tang X.F."/>
            <person name="Huang Y.H."/>
            <person name="Xu Z.Y."/>
            <person name="Chen M.L."/>
            <person name="Du X.Y."/>
            <person name="Qiu B.Y."/>
            <person name="Chen P.T."/>
            <person name="Zhang W."/>
            <person name="Slipinski A."/>
            <person name="Escalona H.E."/>
            <person name="Waterhouse R.M."/>
            <person name="Zwick A."/>
            <person name="Pang H."/>
        </authorList>
    </citation>
    <scope>NUCLEOTIDE SEQUENCE [LARGE SCALE GENOMIC DNA]</scope>
    <source>
        <strain evidence="2">SYSU2018</strain>
    </source>
</reference>
<proteinExistence type="predicted"/>
<keyword evidence="3" id="KW-1185">Reference proteome</keyword>
<keyword evidence="1" id="KW-1133">Transmembrane helix</keyword>
<sequence length="112" mass="12623">MDISEDPKTTELSNGFSWSFYNVAALGTAIFVVSVGISTVLALPLLAQKLCYSFGIFCLDPFSGFEGYRSVNVNDRHKRSLEYVEPVLTMLMQAYEMYANDDIKKKSEVLKF</sequence>
<evidence type="ECO:0000256" key="1">
    <source>
        <dbReference type="SAM" id="Phobius"/>
    </source>
</evidence>
<dbReference type="Proteomes" id="UP001516400">
    <property type="component" value="Unassembled WGS sequence"/>
</dbReference>
<protein>
    <submittedName>
        <fullName evidence="2">Uncharacterized protein</fullName>
    </submittedName>
</protein>
<evidence type="ECO:0000313" key="3">
    <source>
        <dbReference type="Proteomes" id="UP001516400"/>
    </source>
</evidence>
<name>A0ABD2PFV8_9CUCU</name>
<organism evidence="2 3">
    <name type="scientific">Cryptolaemus montrouzieri</name>
    <dbReference type="NCBI Taxonomy" id="559131"/>
    <lineage>
        <taxon>Eukaryota</taxon>
        <taxon>Metazoa</taxon>
        <taxon>Ecdysozoa</taxon>
        <taxon>Arthropoda</taxon>
        <taxon>Hexapoda</taxon>
        <taxon>Insecta</taxon>
        <taxon>Pterygota</taxon>
        <taxon>Neoptera</taxon>
        <taxon>Endopterygota</taxon>
        <taxon>Coleoptera</taxon>
        <taxon>Polyphaga</taxon>
        <taxon>Cucujiformia</taxon>
        <taxon>Coccinelloidea</taxon>
        <taxon>Coccinellidae</taxon>
        <taxon>Scymninae</taxon>
        <taxon>Scymnini</taxon>
        <taxon>Cryptolaemus</taxon>
    </lineage>
</organism>
<gene>
    <name evidence="2" type="ORF">HHI36_023131</name>
</gene>
<evidence type="ECO:0000313" key="2">
    <source>
        <dbReference type="EMBL" id="KAL3289733.1"/>
    </source>
</evidence>
<keyword evidence="1" id="KW-0812">Transmembrane</keyword>
<comment type="caution">
    <text evidence="2">The sequence shown here is derived from an EMBL/GenBank/DDBJ whole genome shotgun (WGS) entry which is preliminary data.</text>
</comment>
<keyword evidence="1" id="KW-0472">Membrane</keyword>